<reference evidence="1" key="1">
    <citation type="submission" date="2014-09" db="EMBL/GenBank/DDBJ databases">
        <authorList>
            <person name="Magalhaes I.L.F."/>
            <person name="Oliveira U."/>
            <person name="Santos F.R."/>
            <person name="Vidigal T.H.D.A."/>
            <person name="Brescovit A.D."/>
            <person name="Santos A.J."/>
        </authorList>
    </citation>
    <scope>NUCLEOTIDE SEQUENCE</scope>
    <source>
        <tissue evidence="1">Shoot tissue taken approximately 20 cm above the soil surface</tissue>
    </source>
</reference>
<reference evidence="1" key="2">
    <citation type="journal article" date="2015" name="Data Brief">
        <title>Shoot transcriptome of the giant reed, Arundo donax.</title>
        <authorList>
            <person name="Barrero R.A."/>
            <person name="Guerrero F.D."/>
            <person name="Moolhuijzen P."/>
            <person name="Goolsby J.A."/>
            <person name="Tidwell J."/>
            <person name="Bellgard S.E."/>
            <person name="Bellgard M.I."/>
        </authorList>
    </citation>
    <scope>NUCLEOTIDE SEQUENCE</scope>
    <source>
        <tissue evidence="1">Shoot tissue taken approximately 20 cm above the soil surface</tissue>
    </source>
</reference>
<name>A0A0A9EGZ2_ARUDO</name>
<evidence type="ECO:0000313" key="1">
    <source>
        <dbReference type="EMBL" id="JAD97090.1"/>
    </source>
</evidence>
<protein>
    <submittedName>
        <fullName evidence="1">Uncharacterized protein</fullName>
    </submittedName>
</protein>
<dbReference type="AlphaFoldDB" id="A0A0A9EGZ2"/>
<organism evidence="1">
    <name type="scientific">Arundo donax</name>
    <name type="common">Giant reed</name>
    <name type="synonym">Donax arundinaceus</name>
    <dbReference type="NCBI Taxonomy" id="35708"/>
    <lineage>
        <taxon>Eukaryota</taxon>
        <taxon>Viridiplantae</taxon>
        <taxon>Streptophyta</taxon>
        <taxon>Embryophyta</taxon>
        <taxon>Tracheophyta</taxon>
        <taxon>Spermatophyta</taxon>
        <taxon>Magnoliopsida</taxon>
        <taxon>Liliopsida</taxon>
        <taxon>Poales</taxon>
        <taxon>Poaceae</taxon>
        <taxon>PACMAD clade</taxon>
        <taxon>Arundinoideae</taxon>
        <taxon>Arundineae</taxon>
        <taxon>Arundo</taxon>
    </lineage>
</organism>
<accession>A0A0A9EGZ2</accession>
<dbReference type="EMBL" id="GBRH01200805">
    <property type="protein sequence ID" value="JAD97090.1"/>
    <property type="molecule type" value="Transcribed_RNA"/>
</dbReference>
<sequence>MIATTKESLMKACHKLTSSLWNLQSLQALVVLAGLTRRHCFFWKH</sequence>
<proteinExistence type="predicted"/>